<feature type="repeat" description="WD" evidence="3">
    <location>
        <begin position="1040"/>
        <end position="1080"/>
    </location>
</feature>
<organism evidence="7 8">
    <name type="scientific">Rhodococcus olei</name>
    <dbReference type="NCBI Taxonomy" id="2161675"/>
    <lineage>
        <taxon>Bacteria</taxon>
        <taxon>Bacillati</taxon>
        <taxon>Actinomycetota</taxon>
        <taxon>Actinomycetes</taxon>
        <taxon>Mycobacteriales</taxon>
        <taxon>Nocardiaceae</taxon>
        <taxon>Rhodococcus</taxon>
    </lineage>
</organism>
<accession>A0ABP8P1W8</accession>
<feature type="repeat" description="WD" evidence="3">
    <location>
        <begin position="1293"/>
        <end position="1334"/>
    </location>
</feature>
<name>A0ABP8P1W8_9NOCA</name>
<dbReference type="InterPro" id="IPR015943">
    <property type="entry name" value="WD40/YVTN_repeat-like_dom_sf"/>
</dbReference>
<dbReference type="SUPFAM" id="SSF50998">
    <property type="entry name" value="Quinoprotein alcohol dehydrogenase-like"/>
    <property type="match status" value="1"/>
</dbReference>
<dbReference type="PROSITE" id="PS00678">
    <property type="entry name" value="WD_REPEATS_1"/>
    <property type="match status" value="6"/>
</dbReference>
<proteinExistence type="predicted"/>
<keyword evidence="2" id="KW-0677">Repeat</keyword>
<dbReference type="SMART" id="SM00320">
    <property type="entry name" value="WD40"/>
    <property type="match status" value="14"/>
</dbReference>
<dbReference type="EMBL" id="BAABFB010000030">
    <property type="protein sequence ID" value="GAA4478059.1"/>
    <property type="molecule type" value="Genomic_DNA"/>
</dbReference>
<dbReference type="Gene3D" id="2.130.10.10">
    <property type="entry name" value="YVTN repeat-like/Quinoprotein amine dehydrogenase"/>
    <property type="match status" value="5"/>
</dbReference>
<dbReference type="CDD" id="cd00200">
    <property type="entry name" value="WD40"/>
    <property type="match status" value="2"/>
</dbReference>
<feature type="repeat" description="WD" evidence="3">
    <location>
        <begin position="911"/>
        <end position="952"/>
    </location>
</feature>
<dbReference type="InterPro" id="IPR011047">
    <property type="entry name" value="Quinoprotein_ADH-like_sf"/>
</dbReference>
<feature type="domain" description="Novel STAND NTPase 1" evidence="6">
    <location>
        <begin position="173"/>
        <end position="596"/>
    </location>
</feature>
<dbReference type="InterPro" id="IPR000157">
    <property type="entry name" value="TIR_dom"/>
</dbReference>
<evidence type="ECO:0000313" key="7">
    <source>
        <dbReference type="EMBL" id="GAA4478059.1"/>
    </source>
</evidence>
<evidence type="ECO:0000256" key="3">
    <source>
        <dbReference type="PROSITE-ProRule" id="PRU00221"/>
    </source>
</evidence>
<keyword evidence="4" id="KW-0175">Coiled coil</keyword>
<feature type="coiled-coil region" evidence="4">
    <location>
        <begin position="641"/>
        <end position="677"/>
    </location>
</feature>
<sequence length="1423" mass="152517">MVMIPMSRIFLSHSSRDNRQAIALGLWLTERDPGLADEIFLDLDRHTGIPVGVRWKEALQRANARCEAVICLLSRNWDGSRECQAEYRTAENLNKPIFPARLEPSVGREITAEWQRCDLFGDGPTTEIVVSGDEAPVVFLTEGLERLYDGLRRSGVGAEGFPWPPPGDPDRAPYRGWEPLDAGDAAVYFGRDAQLVRSLGALRGMCAPGAEKLFVILGPSGAGKSSFLRAGLLPRLARDDRHFLPLDVVRPGRRPLTGDGGFADAVHAVRARLGLTRPTLGEIKAACPDDTERLAVWLREAQDAALGRVVDVPVGMPPPTLVLPVDQAEELFGAEAGPEATQFLALLARLLDGDSGSALPIVSVFAIRSDRYEPLQTAPELAAVGSVVFDDLKPMPPTQFKEVVAGPAVRATEAGRPLTIEPELIDRLLDESTRGADTLPLLALTLSRLYRDYGGDGDLTVAEYEAMGGMRQVVQTEIDALLSDDPAERGWQLERLKAAFIPWLATVSPDNDQPLRRVARWSDLPADGRALIDAFVGRRLLVKGERNGEVVVEVALESLLRQWTELAGWLRAEATDLRAADDLERTAAAWAKSDRGESWLLGGDRLGGAETLAAKPGFRDRLSSTREFLLASRQREDARLADEKRRREAELEAARDRQQAAEALAAAETEAREKAQAHAVALHKRTRALRAVLAVTTVVAVVAAAGWVRAKIAEGEADTRAREQAALAMMANAGVEFDGLNPGTNDATAIQRVLTANAVDPGDNTKYGLMQAALAERDLVRIIDTPDQVMGVAVSPDGRRIASASWNNSVQLWDAQTGQPIGDPMKGHADTVAGVAFSPDGRRIVSGSWDKTIRIWDADTRQPIGEPLRGHEKLVSSVAFSPDGRRVVSGSGDKTIRIWDADSRMQIGEPLIGHSDQVNCVAVSPDGRRIVSGSSDQTVRIWDADTHRQVGGPLEGHTFWVSSVAFSPDGRTIVSGSSDKTIRRWNAESGAPIGEPLTGHTQAIEAVAFSRDGSRIASGGDDKTVRLWDAGTGRPIGDPYTGHEWFLSSVAFTPDGNVVSGSWDRTIRVWSTKSVRSIASPAGEDSWVLAVAVSPDGRRIATGGLDGVVRLWDRETGVPIAATPAVPGGPVTSVAFSADGRLLVSGGGNVIRRWDPATAAPIGPPLIDREVVNQVAISRDGRRIASAGDDGSVRFRDADSGQPVGPTLEHDQMVLSAAFSPDGSRVVTGSTDWKVRVWNVDTGQLALPPFEGHTGWVRSVVYSPDGRRIASGSLDRTVRRWDAETGDPVGAAMVGHDGYVNGVAYSADGTRIASGGSDNNLRIWDAESGDTVGPPLTGHHGAVTGVAFAPDGRSIVSGSADSTTRIWSVPEANAEALCAKITENISREVWRDWAPEGAGFQQICDGLPVPPDTSNDADAGGGR</sequence>
<evidence type="ECO:0008006" key="9">
    <source>
        <dbReference type="Google" id="ProtNLM"/>
    </source>
</evidence>
<dbReference type="InterPro" id="IPR036322">
    <property type="entry name" value="WD40_repeat_dom_sf"/>
</dbReference>
<feature type="repeat" description="WD" evidence="3">
    <location>
        <begin position="1250"/>
        <end position="1291"/>
    </location>
</feature>
<dbReference type="SUPFAM" id="SSF52200">
    <property type="entry name" value="Toll/Interleukin receptor TIR domain"/>
    <property type="match status" value="1"/>
</dbReference>
<dbReference type="Pfam" id="PF20703">
    <property type="entry name" value="nSTAND1"/>
    <property type="match status" value="1"/>
</dbReference>
<dbReference type="InterPro" id="IPR020472">
    <property type="entry name" value="WD40_PAC1"/>
</dbReference>
<feature type="repeat" description="WD" evidence="3">
    <location>
        <begin position="782"/>
        <end position="823"/>
    </location>
</feature>
<feature type="repeat" description="WD" evidence="3">
    <location>
        <begin position="954"/>
        <end position="995"/>
    </location>
</feature>
<keyword evidence="8" id="KW-1185">Reference proteome</keyword>
<dbReference type="Proteomes" id="UP001501183">
    <property type="component" value="Unassembled WGS sequence"/>
</dbReference>
<dbReference type="PROSITE" id="PS50082">
    <property type="entry name" value="WD_REPEATS_2"/>
    <property type="match status" value="12"/>
</dbReference>
<comment type="caution">
    <text evidence="7">The sequence shown here is derived from an EMBL/GenBank/DDBJ whole genome shotgun (WGS) entry which is preliminary data.</text>
</comment>
<dbReference type="PROSITE" id="PS50294">
    <property type="entry name" value="WD_REPEATS_REGION"/>
    <property type="match status" value="12"/>
</dbReference>
<feature type="repeat" description="WD" evidence="3">
    <location>
        <begin position="825"/>
        <end position="866"/>
    </location>
</feature>
<evidence type="ECO:0000256" key="4">
    <source>
        <dbReference type="SAM" id="Coils"/>
    </source>
</evidence>
<dbReference type="InterPro" id="IPR001680">
    <property type="entry name" value="WD40_rpt"/>
</dbReference>
<dbReference type="InterPro" id="IPR035897">
    <property type="entry name" value="Toll_tir_struct_dom_sf"/>
</dbReference>
<feature type="domain" description="TIR" evidence="5">
    <location>
        <begin position="9"/>
        <end position="122"/>
    </location>
</feature>
<keyword evidence="1 3" id="KW-0853">WD repeat</keyword>
<dbReference type="InterPro" id="IPR019775">
    <property type="entry name" value="WD40_repeat_CS"/>
</dbReference>
<feature type="repeat" description="WD" evidence="3">
    <location>
        <begin position="1081"/>
        <end position="1122"/>
    </location>
</feature>
<evidence type="ECO:0000256" key="2">
    <source>
        <dbReference type="ARBA" id="ARBA00022737"/>
    </source>
</evidence>
<evidence type="ECO:0000259" key="5">
    <source>
        <dbReference type="Pfam" id="PF13676"/>
    </source>
</evidence>
<gene>
    <name evidence="7" type="ORF">GCM10023094_21390</name>
</gene>
<dbReference type="PRINTS" id="PR00320">
    <property type="entry name" value="GPROTEINBRPT"/>
</dbReference>
<dbReference type="SUPFAM" id="SSF50978">
    <property type="entry name" value="WD40 repeat-like"/>
    <property type="match status" value="1"/>
</dbReference>
<evidence type="ECO:0000259" key="6">
    <source>
        <dbReference type="Pfam" id="PF20703"/>
    </source>
</evidence>
<feature type="repeat" description="WD" evidence="3">
    <location>
        <begin position="1207"/>
        <end position="1248"/>
    </location>
</feature>
<dbReference type="Gene3D" id="3.40.50.10140">
    <property type="entry name" value="Toll/interleukin-1 receptor homology (TIR) domain"/>
    <property type="match status" value="1"/>
</dbReference>
<evidence type="ECO:0000313" key="8">
    <source>
        <dbReference type="Proteomes" id="UP001501183"/>
    </source>
</evidence>
<feature type="repeat" description="WD" evidence="3">
    <location>
        <begin position="868"/>
        <end position="909"/>
    </location>
</feature>
<evidence type="ECO:0000256" key="1">
    <source>
        <dbReference type="ARBA" id="ARBA00022574"/>
    </source>
</evidence>
<dbReference type="PANTHER" id="PTHR19848">
    <property type="entry name" value="WD40 REPEAT PROTEIN"/>
    <property type="match status" value="1"/>
</dbReference>
<feature type="repeat" description="WD" evidence="3">
    <location>
        <begin position="1336"/>
        <end position="1377"/>
    </location>
</feature>
<dbReference type="PANTHER" id="PTHR19848:SF8">
    <property type="entry name" value="F-BOX AND WD REPEAT DOMAIN CONTAINING 7"/>
    <property type="match status" value="1"/>
</dbReference>
<dbReference type="InterPro" id="IPR049052">
    <property type="entry name" value="nSTAND1"/>
</dbReference>
<reference evidence="8" key="1">
    <citation type="journal article" date="2019" name="Int. J. Syst. Evol. Microbiol.">
        <title>The Global Catalogue of Microorganisms (GCM) 10K type strain sequencing project: providing services to taxonomists for standard genome sequencing and annotation.</title>
        <authorList>
            <consortium name="The Broad Institute Genomics Platform"/>
            <consortium name="The Broad Institute Genome Sequencing Center for Infectious Disease"/>
            <person name="Wu L."/>
            <person name="Ma J."/>
        </authorList>
    </citation>
    <scope>NUCLEOTIDE SEQUENCE [LARGE SCALE GENOMIC DNA]</scope>
    <source>
        <strain evidence="8">JCM 32206</strain>
    </source>
</reference>
<feature type="repeat" description="WD" evidence="3">
    <location>
        <begin position="997"/>
        <end position="1038"/>
    </location>
</feature>
<protein>
    <recommendedName>
        <fullName evidence="9">WD40 repeat protein</fullName>
    </recommendedName>
</protein>
<dbReference type="Pfam" id="PF00400">
    <property type="entry name" value="WD40"/>
    <property type="match status" value="14"/>
</dbReference>
<dbReference type="Pfam" id="PF13676">
    <property type="entry name" value="TIR_2"/>
    <property type="match status" value="1"/>
</dbReference>